<geneLocation type="plasmid" evidence="5">
    <name>pdfi2</name>
</geneLocation>
<dbReference type="SUPFAM" id="SSF110849">
    <property type="entry name" value="ParB/Sulfiredoxin"/>
    <property type="match status" value="1"/>
</dbReference>
<dbReference type="Pfam" id="PF02195">
    <property type="entry name" value="ParB_N"/>
    <property type="match status" value="1"/>
</dbReference>
<dbReference type="NCBIfam" id="TIGR00180">
    <property type="entry name" value="parB_part"/>
    <property type="match status" value="1"/>
</dbReference>
<dbReference type="PANTHER" id="PTHR33375">
    <property type="entry name" value="CHROMOSOME-PARTITIONING PROTEIN PARB-RELATED"/>
    <property type="match status" value="1"/>
</dbReference>
<gene>
    <name evidence="4" type="ORF">DFI_17240</name>
</gene>
<dbReference type="SMART" id="SM00470">
    <property type="entry name" value="ParB"/>
    <property type="match status" value="1"/>
</dbReference>
<dbReference type="SUPFAM" id="SSF109709">
    <property type="entry name" value="KorB DNA-binding domain-like"/>
    <property type="match status" value="1"/>
</dbReference>
<evidence type="ECO:0000256" key="1">
    <source>
        <dbReference type="ARBA" id="ARBA00006295"/>
    </source>
</evidence>
<evidence type="ECO:0000313" key="4">
    <source>
        <dbReference type="EMBL" id="ASN82931.1"/>
    </source>
</evidence>
<dbReference type="InterPro" id="IPR004437">
    <property type="entry name" value="ParB/RepB/Spo0J"/>
</dbReference>
<dbReference type="Gene3D" id="3.90.1530.30">
    <property type="match status" value="1"/>
</dbReference>
<dbReference type="InterPro" id="IPR003115">
    <property type="entry name" value="ParB_N"/>
</dbReference>
<proteinExistence type="inferred from homology"/>
<feature type="domain" description="ParB-like N-terminal" evidence="3">
    <location>
        <begin position="31"/>
        <end position="120"/>
    </location>
</feature>
<dbReference type="KEGG" id="dfc:DFI_17240"/>
<dbReference type="InterPro" id="IPR036086">
    <property type="entry name" value="ParB/Sulfiredoxin_sf"/>
</dbReference>
<name>A0A221T246_9DEIO</name>
<dbReference type="Gene3D" id="1.10.10.2830">
    <property type="match status" value="1"/>
</dbReference>
<evidence type="ECO:0000256" key="2">
    <source>
        <dbReference type="ARBA" id="ARBA00023125"/>
    </source>
</evidence>
<dbReference type="CDD" id="cd16393">
    <property type="entry name" value="SPO0J_N"/>
    <property type="match status" value="1"/>
</dbReference>
<comment type="similarity">
    <text evidence="1">Belongs to the ParB family.</text>
</comment>
<accession>A0A221T246</accession>
<organism evidence="4 5">
    <name type="scientific">Deinococcus ficus</name>
    <dbReference type="NCBI Taxonomy" id="317577"/>
    <lineage>
        <taxon>Bacteria</taxon>
        <taxon>Thermotogati</taxon>
        <taxon>Deinococcota</taxon>
        <taxon>Deinococci</taxon>
        <taxon>Deinococcales</taxon>
        <taxon>Deinococcaceae</taxon>
        <taxon>Deinococcus</taxon>
    </lineage>
</organism>
<evidence type="ECO:0000313" key="5">
    <source>
        <dbReference type="Proteomes" id="UP000259030"/>
    </source>
</evidence>
<keyword evidence="4" id="KW-0614">Plasmid</keyword>
<dbReference type="FunFam" id="3.90.1530.30:FF:000001">
    <property type="entry name" value="Chromosome partitioning protein ParB"/>
    <property type="match status" value="1"/>
</dbReference>
<dbReference type="PANTHER" id="PTHR33375:SF7">
    <property type="entry name" value="CHROMOSOME 2-PARTITIONING PROTEIN PARB-RELATED"/>
    <property type="match status" value="1"/>
</dbReference>
<sequence>MTRRQKRPERDLTQLLGRSAELVKDAPAGVQTLPVGSLRPWAQQPRRAFAQQGLDDLAASLRAQGVLQPLLVRPVDGGHEIVAGERRWRAAQLAGLTDVPVHVRELTDEQAMIAALTENLQREDLNLYEEVSGTVHLLALALGADFDATRQRLYAAAREGGADVEVIETVFARAGLGNWRSFTSNKLRILNWPAVVLQAMQEDALPYTLAGVVAGARPEHQAELLTLAREGASIRDLKARLAALEDKPSRLLVDEARAARIGRKVGSVKWLRTLNDQEQRELNKWLARMPDAVKKALGES</sequence>
<keyword evidence="5" id="KW-1185">Reference proteome</keyword>
<dbReference type="EMBL" id="CP021083">
    <property type="protein sequence ID" value="ASN82931.1"/>
    <property type="molecule type" value="Genomic_DNA"/>
</dbReference>
<dbReference type="Proteomes" id="UP000259030">
    <property type="component" value="Plasmid pDFI2"/>
</dbReference>
<dbReference type="InterPro" id="IPR050336">
    <property type="entry name" value="Chromosome_partition/occlusion"/>
</dbReference>
<keyword evidence="2" id="KW-0238">DNA-binding</keyword>
<protein>
    <recommendedName>
        <fullName evidence="3">ParB-like N-terminal domain-containing protein</fullName>
    </recommendedName>
</protein>
<dbReference type="GO" id="GO:0005694">
    <property type="term" value="C:chromosome"/>
    <property type="evidence" value="ECO:0007669"/>
    <property type="project" value="TreeGrafter"/>
</dbReference>
<reference evidence="4 5" key="1">
    <citation type="submission" date="2017-05" db="EMBL/GenBank/DDBJ databases">
        <title>The complete genome sequence of Deinococcus ficus isolated from the rhizosphere of the Ficus religiosa L. in Taiwan.</title>
        <authorList>
            <person name="Wu K.-M."/>
            <person name="Liao T.-L."/>
            <person name="Liu Y.-M."/>
            <person name="Young C.-C."/>
            <person name="Tsai S.-F."/>
        </authorList>
    </citation>
    <scope>NUCLEOTIDE SEQUENCE [LARGE SCALE GENOMIC DNA]</scope>
    <source>
        <strain evidence="4 5">CC-FR2-10</strain>
        <plasmid evidence="5">pdfi2</plasmid>
    </source>
</reference>
<evidence type="ECO:0000259" key="3">
    <source>
        <dbReference type="SMART" id="SM00470"/>
    </source>
</evidence>
<dbReference type="GO" id="GO:0003677">
    <property type="term" value="F:DNA binding"/>
    <property type="evidence" value="ECO:0007669"/>
    <property type="project" value="UniProtKB-KW"/>
</dbReference>
<dbReference type="AlphaFoldDB" id="A0A221T246"/>
<dbReference type="RefSeq" id="WP_027462393.1">
    <property type="nucleotide sequence ID" value="NZ_CP021083.1"/>
</dbReference>
<dbReference type="GO" id="GO:0007059">
    <property type="term" value="P:chromosome segregation"/>
    <property type="evidence" value="ECO:0007669"/>
    <property type="project" value="TreeGrafter"/>
</dbReference>